<keyword evidence="3" id="KW-0813">Transport</keyword>
<keyword evidence="7 8" id="KW-0472">Membrane</keyword>
<dbReference type="CDD" id="cd12822">
    <property type="entry name" value="TmCorA-like"/>
    <property type="match status" value="1"/>
</dbReference>
<sequence length="327" mass="37021">MAVMVRTRLYRDGVLTAEGFPYAEISEHLSDPANTVWFDLLAPTPEKLAVVREELGLHELAVQDVLQPPPRPKLALYDTHLFLTLYAVSLEHGSAGLHLTGVSVFVTKNALVTVRSDESCDIDAIVARWDASRDMAAHGVSFLLYALIDYIVDGHFDVAQGLDDRVEELEDGLFVDNPGNGRGMQRRMFDIRRTTVRFRRVVLPMREVVNGLLRRDLGVVASDMAPYYQDVYDHVLRVSDWTESLRDLVGNVYETHLNLQGYRMNDIMKRVTSWAAIIAVPTLITGFYGQNIPFPGFAKDAGFWTSSLLIVVVSYVLYVIFRRRDWL</sequence>
<feature type="transmembrane region" description="Helical" evidence="8">
    <location>
        <begin position="301"/>
        <end position="321"/>
    </location>
</feature>
<name>A0A917QSM2_9ACTN</name>
<dbReference type="GO" id="GO:0015087">
    <property type="term" value="F:cobalt ion transmembrane transporter activity"/>
    <property type="evidence" value="ECO:0007669"/>
    <property type="project" value="TreeGrafter"/>
</dbReference>
<dbReference type="AlphaFoldDB" id="A0A917QSM2"/>
<evidence type="ECO:0000256" key="8">
    <source>
        <dbReference type="SAM" id="Phobius"/>
    </source>
</evidence>
<dbReference type="SUPFAM" id="SSF144083">
    <property type="entry name" value="Magnesium transport protein CorA, transmembrane region"/>
    <property type="match status" value="1"/>
</dbReference>
<evidence type="ECO:0000256" key="7">
    <source>
        <dbReference type="ARBA" id="ARBA00023136"/>
    </source>
</evidence>
<keyword evidence="6 8" id="KW-1133">Transmembrane helix</keyword>
<organism evidence="9 10">
    <name type="scientific">Sphaerisporangium melleum</name>
    <dbReference type="NCBI Taxonomy" id="321316"/>
    <lineage>
        <taxon>Bacteria</taxon>
        <taxon>Bacillati</taxon>
        <taxon>Actinomycetota</taxon>
        <taxon>Actinomycetes</taxon>
        <taxon>Streptosporangiales</taxon>
        <taxon>Streptosporangiaceae</taxon>
        <taxon>Sphaerisporangium</taxon>
    </lineage>
</organism>
<reference evidence="9" key="2">
    <citation type="submission" date="2020-09" db="EMBL/GenBank/DDBJ databases">
        <authorList>
            <person name="Sun Q."/>
            <person name="Ohkuma M."/>
        </authorList>
    </citation>
    <scope>NUCLEOTIDE SEQUENCE</scope>
    <source>
        <strain evidence="9">JCM 13064</strain>
    </source>
</reference>
<feature type="transmembrane region" description="Helical" evidence="8">
    <location>
        <begin position="271"/>
        <end position="289"/>
    </location>
</feature>
<keyword evidence="10" id="KW-1185">Reference proteome</keyword>
<dbReference type="Proteomes" id="UP000645217">
    <property type="component" value="Unassembled WGS sequence"/>
</dbReference>
<dbReference type="Pfam" id="PF01544">
    <property type="entry name" value="CorA"/>
    <property type="match status" value="1"/>
</dbReference>
<dbReference type="Gene3D" id="3.30.460.20">
    <property type="entry name" value="CorA soluble domain-like"/>
    <property type="match status" value="1"/>
</dbReference>
<dbReference type="EMBL" id="BMNT01000003">
    <property type="protein sequence ID" value="GGK66480.1"/>
    <property type="molecule type" value="Genomic_DNA"/>
</dbReference>
<dbReference type="GO" id="GO:0005886">
    <property type="term" value="C:plasma membrane"/>
    <property type="evidence" value="ECO:0007669"/>
    <property type="project" value="UniProtKB-SubCell"/>
</dbReference>
<keyword evidence="4" id="KW-1003">Cell membrane</keyword>
<evidence type="ECO:0000313" key="10">
    <source>
        <dbReference type="Proteomes" id="UP000645217"/>
    </source>
</evidence>
<comment type="subcellular location">
    <subcellularLocation>
        <location evidence="1">Cell membrane</location>
        <topology evidence="1">Multi-pass membrane protein</topology>
    </subcellularLocation>
</comment>
<keyword evidence="5 8" id="KW-0812">Transmembrane</keyword>
<dbReference type="GO" id="GO:0015095">
    <property type="term" value="F:magnesium ion transmembrane transporter activity"/>
    <property type="evidence" value="ECO:0007669"/>
    <property type="project" value="TreeGrafter"/>
</dbReference>
<dbReference type="PANTHER" id="PTHR46494:SF1">
    <property type="entry name" value="CORA FAMILY METAL ION TRANSPORTER (EUROFUNG)"/>
    <property type="match status" value="1"/>
</dbReference>
<comment type="similarity">
    <text evidence="2">Belongs to the CorA metal ion transporter (MIT) (TC 1.A.35) family.</text>
</comment>
<evidence type="ECO:0000256" key="4">
    <source>
        <dbReference type="ARBA" id="ARBA00022475"/>
    </source>
</evidence>
<accession>A0A917QSM2</accession>
<comment type="caution">
    <text evidence="9">The sequence shown here is derived from an EMBL/GenBank/DDBJ whole genome shotgun (WGS) entry which is preliminary data.</text>
</comment>
<dbReference type="GO" id="GO:0000287">
    <property type="term" value="F:magnesium ion binding"/>
    <property type="evidence" value="ECO:0007669"/>
    <property type="project" value="TreeGrafter"/>
</dbReference>
<protein>
    <submittedName>
        <fullName evidence="9">Magnesium transporter CorA</fullName>
    </submittedName>
</protein>
<dbReference type="GO" id="GO:0050897">
    <property type="term" value="F:cobalt ion binding"/>
    <property type="evidence" value="ECO:0007669"/>
    <property type="project" value="TreeGrafter"/>
</dbReference>
<proteinExistence type="inferred from homology"/>
<evidence type="ECO:0000256" key="5">
    <source>
        <dbReference type="ARBA" id="ARBA00022692"/>
    </source>
</evidence>
<evidence type="ECO:0000256" key="6">
    <source>
        <dbReference type="ARBA" id="ARBA00022989"/>
    </source>
</evidence>
<reference evidence="9" key="1">
    <citation type="journal article" date="2014" name="Int. J. Syst. Evol. Microbiol.">
        <title>Complete genome sequence of Corynebacterium casei LMG S-19264T (=DSM 44701T), isolated from a smear-ripened cheese.</title>
        <authorList>
            <consortium name="US DOE Joint Genome Institute (JGI-PGF)"/>
            <person name="Walter F."/>
            <person name="Albersmeier A."/>
            <person name="Kalinowski J."/>
            <person name="Ruckert C."/>
        </authorList>
    </citation>
    <scope>NUCLEOTIDE SEQUENCE</scope>
    <source>
        <strain evidence="9">JCM 13064</strain>
    </source>
</reference>
<dbReference type="Gene3D" id="1.20.58.340">
    <property type="entry name" value="Magnesium transport protein CorA, transmembrane region"/>
    <property type="match status" value="2"/>
</dbReference>
<dbReference type="PANTHER" id="PTHR46494">
    <property type="entry name" value="CORA FAMILY METAL ION TRANSPORTER (EUROFUNG)"/>
    <property type="match status" value="1"/>
</dbReference>
<dbReference type="InterPro" id="IPR002523">
    <property type="entry name" value="MgTranspt_CorA/ZnTranspt_ZntB"/>
</dbReference>
<evidence type="ECO:0000256" key="2">
    <source>
        <dbReference type="ARBA" id="ARBA00009765"/>
    </source>
</evidence>
<dbReference type="SUPFAM" id="SSF143865">
    <property type="entry name" value="CorA soluble domain-like"/>
    <property type="match status" value="1"/>
</dbReference>
<evidence type="ECO:0000256" key="1">
    <source>
        <dbReference type="ARBA" id="ARBA00004651"/>
    </source>
</evidence>
<dbReference type="InterPro" id="IPR045861">
    <property type="entry name" value="CorA_cytoplasmic_dom"/>
</dbReference>
<evidence type="ECO:0000256" key="3">
    <source>
        <dbReference type="ARBA" id="ARBA00022448"/>
    </source>
</evidence>
<gene>
    <name evidence="9" type="ORF">GCM10007964_06900</name>
</gene>
<evidence type="ECO:0000313" key="9">
    <source>
        <dbReference type="EMBL" id="GGK66480.1"/>
    </source>
</evidence>
<dbReference type="InterPro" id="IPR045863">
    <property type="entry name" value="CorA_TM1_TM2"/>
</dbReference>